<feature type="domain" description="PGG" evidence="2">
    <location>
        <begin position="1"/>
        <end position="107"/>
    </location>
</feature>
<gene>
    <name evidence="3" type="ORF">HU200_036096</name>
</gene>
<dbReference type="PANTHER" id="PTHR24177:SF465">
    <property type="entry name" value="OS06G0294400 PROTEIN"/>
    <property type="match status" value="1"/>
</dbReference>
<dbReference type="Pfam" id="PF13962">
    <property type="entry name" value="PGG"/>
    <property type="match status" value="1"/>
</dbReference>
<dbReference type="PANTHER" id="PTHR24177">
    <property type="entry name" value="CASKIN"/>
    <property type="match status" value="1"/>
</dbReference>
<keyword evidence="1" id="KW-1133">Transmembrane helix</keyword>
<dbReference type="AlphaFoldDB" id="A0A835BGU5"/>
<dbReference type="Proteomes" id="UP000636709">
    <property type="component" value="Unassembled WGS sequence"/>
</dbReference>
<sequence length="159" mass="18144">MLLGVLVASITYQAGLDPPGGMWQYGGDGHDVGTPVMHDSRRKQYLVFFYSNSTSFGASVTSILVLLYQYWFQKDEGGLRYHPRLILTIVELDLLALLVAYATGSTFTDYKPCLYRAIGMISILAYYAIMSLMYRLRLHRRRLCHGTHEEILHSRSQSR</sequence>
<organism evidence="3 4">
    <name type="scientific">Digitaria exilis</name>
    <dbReference type="NCBI Taxonomy" id="1010633"/>
    <lineage>
        <taxon>Eukaryota</taxon>
        <taxon>Viridiplantae</taxon>
        <taxon>Streptophyta</taxon>
        <taxon>Embryophyta</taxon>
        <taxon>Tracheophyta</taxon>
        <taxon>Spermatophyta</taxon>
        <taxon>Magnoliopsida</taxon>
        <taxon>Liliopsida</taxon>
        <taxon>Poales</taxon>
        <taxon>Poaceae</taxon>
        <taxon>PACMAD clade</taxon>
        <taxon>Panicoideae</taxon>
        <taxon>Panicodae</taxon>
        <taxon>Paniceae</taxon>
        <taxon>Anthephorinae</taxon>
        <taxon>Digitaria</taxon>
    </lineage>
</organism>
<name>A0A835BGU5_9POAL</name>
<protein>
    <recommendedName>
        <fullName evidence="2">PGG domain-containing protein</fullName>
    </recommendedName>
</protein>
<evidence type="ECO:0000313" key="3">
    <source>
        <dbReference type="EMBL" id="KAF8697232.1"/>
    </source>
</evidence>
<proteinExistence type="predicted"/>
<keyword evidence="4" id="KW-1185">Reference proteome</keyword>
<feature type="transmembrane region" description="Helical" evidence="1">
    <location>
        <begin position="114"/>
        <end position="134"/>
    </location>
</feature>
<dbReference type="GO" id="GO:0016020">
    <property type="term" value="C:membrane"/>
    <property type="evidence" value="ECO:0007669"/>
    <property type="project" value="TreeGrafter"/>
</dbReference>
<evidence type="ECO:0000259" key="2">
    <source>
        <dbReference type="Pfam" id="PF13962"/>
    </source>
</evidence>
<accession>A0A835BGU5</accession>
<keyword evidence="1" id="KW-0812">Transmembrane</keyword>
<comment type="caution">
    <text evidence="3">The sequence shown here is derived from an EMBL/GenBank/DDBJ whole genome shotgun (WGS) entry which is preliminary data.</text>
</comment>
<dbReference type="OrthoDB" id="694075at2759"/>
<evidence type="ECO:0000313" key="4">
    <source>
        <dbReference type="Proteomes" id="UP000636709"/>
    </source>
</evidence>
<feature type="transmembrane region" description="Helical" evidence="1">
    <location>
        <begin position="47"/>
        <end position="72"/>
    </location>
</feature>
<dbReference type="EMBL" id="JACEFO010001875">
    <property type="protein sequence ID" value="KAF8697232.1"/>
    <property type="molecule type" value="Genomic_DNA"/>
</dbReference>
<reference evidence="3" key="1">
    <citation type="submission" date="2020-07" db="EMBL/GenBank/DDBJ databases">
        <title>Genome sequence and genetic diversity analysis of an under-domesticated orphan crop, white fonio (Digitaria exilis).</title>
        <authorList>
            <person name="Bennetzen J.L."/>
            <person name="Chen S."/>
            <person name="Ma X."/>
            <person name="Wang X."/>
            <person name="Yssel A.E.J."/>
            <person name="Chaluvadi S.R."/>
            <person name="Johnson M."/>
            <person name="Gangashetty P."/>
            <person name="Hamidou F."/>
            <person name="Sanogo M.D."/>
            <person name="Zwaenepoel A."/>
            <person name="Wallace J."/>
            <person name="Van De Peer Y."/>
            <person name="Van Deynze A."/>
        </authorList>
    </citation>
    <scope>NUCLEOTIDE SEQUENCE</scope>
    <source>
        <tissue evidence="3">Leaves</tissue>
    </source>
</reference>
<keyword evidence="1" id="KW-0472">Membrane</keyword>
<evidence type="ECO:0000256" key="1">
    <source>
        <dbReference type="SAM" id="Phobius"/>
    </source>
</evidence>
<feature type="transmembrane region" description="Helical" evidence="1">
    <location>
        <begin position="84"/>
        <end position="102"/>
    </location>
</feature>
<dbReference type="InterPro" id="IPR026961">
    <property type="entry name" value="PGG_dom"/>
</dbReference>